<dbReference type="AlphaFoldDB" id="A0A9D4U9Z7"/>
<dbReference type="EMBL" id="JABFUD020000021">
    <property type="protein sequence ID" value="KAI5063091.1"/>
    <property type="molecule type" value="Genomic_DNA"/>
</dbReference>
<name>A0A9D4U9Z7_ADICA</name>
<dbReference type="SUPFAM" id="SSF54236">
    <property type="entry name" value="Ubiquitin-like"/>
    <property type="match status" value="1"/>
</dbReference>
<reference evidence="2" key="1">
    <citation type="submission" date="2021-01" db="EMBL/GenBank/DDBJ databases">
        <title>Adiantum capillus-veneris genome.</title>
        <authorList>
            <person name="Fang Y."/>
            <person name="Liao Q."/>
        </authorList>
    </citation>
    <scope>NUCLEOTIDE SEQUENCE</scope>
    <source>
        <strain evidence="2">H3</strain>
        <tissue evidence="2">Leaf</tissue>
    </source>
</reference>
<evidence type="ECO:0000313" key="3">
    <source>
        <dbReference type="Proteomes" id="UP000886520"/>
    </source>
</evidence>
<dbReference type="Gene3D" id="3.10.20.90">
    <property type="entry name" value="Phosphatidylinositol 3-kinase Catalytic Subunit, Chain A, domain 1"/>
    <property type="match status" value="1"/>
</dbReference>
<feature type="domain" description="SNRNP25 ubiquitin-like" evidence="1">
    <location>
        <begin position="48"/>
        <end position="128"/>
    </location>
</feature>
<protein>
    <recommendedName>
        <fullName evidence="1">SNRNP25 ubiquitin-like domain-containing protein</fullName>
    </recommendedName>
</protein>
<proteinExistence type="predicted"/>
<dbReference type="PANTHER" id="PTHR14942">
    <property type="entry name" value="U11/U12 SMALL NUCLEAR RIBONUCLEOPROTEIN 25 KDA PROTEIN"/>
    <property type="match status" value="1"/>
</dbReference>
<evidence type="ECO:0000259" key="1">
    <source>
        <dbReference type="Pfam" id="PF18036"/>
    </source>
</evidence>
<dbReference type="InterPro" id="IPR040610">
    <property type="entry name" value="SNRNP25_ubiquitin"/>
</dbReference>
<gene>
    <name evidence="2" type="ORF">GOP47_0021638</name>
</gene>
<evidence type="ECO:0000313" key="2">
    <source>
        <dbReference type="EMBL" id="KAI5063091.1"/>
    </source>
</evidence>
<accession>A0A9D4U9Z7</accession>
<dbReference type="PANTHER" id="PTHR14942:SF0">
    <property type="entry name" value="U11_U12 SMALL NUCLEAR RIBONUCLEOPROTEIN 25 KDA PROTEIN"/>
    <property type="match status" value="1"/>
</dbReference>
<dbReference type="GO" id="GO:0000398">
    <property type="term" value="P:mRNA splicing, via spliceosome"/>
    <property type="evidence" value="ECO:0007669"/>
    <property type="project" value="InterPro"/>
</dbReference>
<sequence>MGDFHDGRRHCEADVERVVTCIYSHHPKHVKSALTRKHKPYKGNASIQLCIRKLDNTSFALAVPKNATVKELKRVLQSKFDSSGCNISWPHVWGNFCLSFNNQKLLDNGKHLNQLGISNGNELQFVQHMTTSSSQWDCQRQGFFTSMRRKRSVLMQRNL</sequence>
<dbReference type="Pfam" id="PF18036">
    <property type="entry name" value="Ubiquitin_4"/>
    <property type="match status" value="1"/>
</dbReference>
<organism evidence="2 3">
    <name type="scientific">Adiantum capillus-veneris</name>
    <name type="common">Maidenhair fern</name>
    <dbReference type="NCBI Taxonomy" id="13818"/>
    <lineage>
        <taxon>Eukaryota</taxon>
        <taxon>Viridiplantae</taxon>
        <taxon>Streptophyta</taxon>
        <taxon>Embryophyta</taxon>
        <taxon>Tracheophyta</taxon>
        <taxon>Polypodiopsida</taxon>
        <taxon>Polypodiidae</taxon>
        <taxon>Polypodiales</taxon>
        <taxon>Pteridineae</taxon>
        <taxon>Pteridaceae</taxon>
        <taxon>Vittarioideae</taxon>
        <taxon>Adiantum</taxon>
    </lineage>
</organism>
<dbReference type="Proteomes" id="UP000886520">
    <property type="component" value="Chromosome 21"/>
</dbReference>
<comment type="caution">
    <text evidence="2">The sequence shown here is derived from an EMBL/GenBank/DDBJ whole genome shotgun (WGS) entry which is preliminary data.</text>
</comment>
<keyword evidence="3" id="KW-1185">Reference proteome</keyword>
<dbReference type="InterPro" id="IPR039690">
    <property type="entry name" value="SNRNP25"/>
</dbReference>
<dbReference type="InterPro" id="IPR029071">
    <property type="entry name" value="Ubiquitin-like_domsf"/>
</dbReference>
<dbReference type="CDD" id="cd17058">
    <property type="entry name" value="Ubl_SNRNP25"/>
    <property type="match status" value="1"/>
</dbReference>
<dbReference type="OrthoDB" id="72819at2759"/>